<dbReference type="PANTHER" id="PTHR38097">
    <property type="match status" value="1"/>
</dbReference>
<dbReference type="GO" id="GO:0003681">
    <property type="term" value="F:bent DNA binding"/>
    <property type="evidence" value="ECO:0007669"/>
    <property type="project" value="TreeGrafter"/>
</dbReference>
<dbReference type="Proteomes" id="UP000198919">
    <property type="component" value="Unassembled WGS sequence"/>
</dbReference>
<feature type="domain" description="DNA-binding protein H-NS-like C-terminal" evidence="6">
    <location>
        <begin position="96"/>
        <end position="146"/>
    </location>
</feature>
<proteinExistence type="inferred from homology"/>
<evidence type="ECO:0000313" key="7">
    <source>
        <dbReference type="EMBL" id="PHM36527.1"/>
    </source>
</evidence>
<dbReference type="InterPro" id="IPR027444">
    <property type="entry name" value="H-NS_C_dom"/>
</dbReference>
<name>A0A1I3XAI3_9GAMM</name>
<dbReference type="EMBL" id="NITY01000027">
    <property type="protein sequence ID" value="PHM36527.1"/>
    <property type="molecule type" value="Genomic_DNA"/>
</dbReference>
<dbReference type="PIRSF" id="PIRSF002096">
    <property type="entry name" value="HnS"/>
    <property type="match status" value="1"/>
</dbReference>
<comment type="subcellular location">
    <subcellularLocation>
        <location evidence="1">Cytoplasm</location>
        <location evidence="1">Nucleoid</location>
    </subcellularLocation>
</comment>
<reference evidence="7 10" key="3">
    <citation type="journal article" date="2017" name="Nat. Microbiol.">
        <title>Natural product diversity associated with the nematode symbionts Photorhabdus and Xenorhabdus.</title>
        <authorList>
            <person name="Tobias N.J."/>
            <person name="Wolff H."/>
            <person name="Djahanschiri B."/>
            <person name="Grundmann F."/>
            <person name="Kronenwerth M."/>
            <person name="Shi Y.M."/>
            <person name="Simonyi S."/>
            <person name="Grun P."/>
            <person name="Shapiro-Ilan D."/>
            <person name="Pidot S.J."/>
            <person name="Stinear T.P."/>
            <person name="Ebersberger I."/>
            <person name="Bode H.B."/>
        </authorList>
    </citation>
    <scope>NUCLEOTIDE SEQUENCE [LARGE SCALE GENOMIC DNA]</scope>
    <source>
        <strain evidence="7 10">DSM 17908</strain>
    </source>
</reference>
<dbReference type="GO" id="GO:0032993">
    <property type="term" value="C:protein-DNA complex"/>
    <property type="evidence" value="ECO:0007669"/>
    <property type="project" value="TreeGrafter"/>
</dbReference>
<dbReference type="EMBL" id="FORG01000033">
    <property type="protein sequence ID" value="SFK16299.1"/>
    <property type="molecule type" value="Genomic_DNA"/>
</dbReference>
<evidence type="ECO:0000259" key="6">
    <source>
        <dbReference type="SMART" id="SM00528"/>
    </source>
</evidence>
<dbReference type="InterPro" id="IPR027454">
    <property type="entry name" value="Histone_HNS_N"/>
</dbReference>
<keyword evidence="3" id="KW-0963">Cytoplasm</keyword>
<dbReference type="OrthoDB" id="6088948at2"/>
<evidence type="ECO:0000256" key="2">
    <source>
        <dbReference type="ARBA" id="ARBA00010610"/>
    </source>
</evidence>
<dbReference type="InterPro" id="IPR054180">
    <property type="entry name" value="H-NS-like_N"/>
</dbReference>
<dbReference type="GO" id="GO:0001217">
    <property type="term" value="F:DNA-binding transcription repressor activity"/>
    <property type="evidence" value="ECO:0007669"/>
    <property type="project" value="TreeGrafter"/>
</dbReference>
<accession>A0A1I3XAI3</accession>
<dbReference type="Proteomes" id="UP000224607">
    <property type="component" value="Unassembled WGS sequence"/>
</dbReference>
<dbReference type="Pfam" id="PF00816">
    <property type="entry name" value="Histone_HNS"/>
    <property type="match status" value="1"/>
</dbReference>
<evidence type="ECO:0000313" key="8">
    <source>
        <dbReference type="EMBL" id="SFK16299.1"/>
    </source>
</evidence>
<dbReference type="GO" id="GO:0000976">
    <property type="term" value="F:transcription cis-regulatory region binding"/>
    <property type="evidence" value="ECO:0007669"/>
    <property type="project" value="TreeGrafter"/>
</dbReference>
<feature type="region of interest" description="Disordered" evidence="5">
    <location>
        <begin position="92"/>
        <end position="124"/>
    </location>
</feature>
<reference evidence="8" key="2">
    <citation type="submission" date="2016-10" db="EMBL/GenBank/DDBJ databases">
        <authorList>
            <person name="de Groot N.N."/>
        </authorList>
    </citation>
    <scope>NUCLEOTIDE SEQUENCE [LARGE SCALE GENOMIC DNA]</scope>
    <source>
        <strain evidence="8">DSM 17908</strain>
    </source>
</reference>
<reference evidence="9" key="1">
    <citation type="submission" date="2016-10" db="EMBL/GenBank/DDBJ databases">
        <authorList>
            <person name="Varghese N."/>
            <person name="Submissions S."/>
        </authorList>
    </citation>
    <scope>NUCLEOTIDE SEQUENCE [LARGE SCALE GENOMIC DNA]</scope>
    <source>
        <strain evidence="9">DSM 17908</strain>
    </source>
</reference>
<dbReference type="Pfam" id="PF22470">
    <property type="entry name" value="Histone_HNS_N"/>
    <property type="match status" value="1"/>
</dbReference>
<gene>
    <name evidence="8" type="ORF">SAMN05421680_13311</name>
    <name evidence="7" type="ORF">Xmau_04197</name>
</gene>
<evidence type="ECO:0000256" key="4">
    <source>
        <dbReference type="ARBA" id="ARBA00023125"/>
    </source>
</evidence>
<comment type="similarity">
    <text evidence="2">Belongs to the histone-like protein H-NS family.</text>
</comment>
<dbReference type="SUPFAM" id="SSF81273">
    <property type="entry name" value="H-NS histone-like proteins"/>
    <property type="match status" value="2"/>
</dbReference>
<organism evidence="8 9">
    <name type="scientific">Xenorhabdus mauleonii</name>
    <dbReference type="NCBI Taxonomy" id="351675"/>
    <lineage>
        <taxon>Bacteria</taxon>
        <taxon>Pseudomonadati</taxon>
        <taxon>Pseudomonadota</taxon>
        <taxon>Gammaproteobacteria</taxon>
        <taxon>Enterobacterales</taxon>
        <taxon>Morganellaceae</taxon>
        <taxon>Xenorhabdus</taxon>
    </lineage>
</organism>
<dbReference type="GO" id="GO:0005829">
    <property type="term" value="C:cytosol"/>
    <property type="evidence" value="ECO:0007669"/>
    <property type="project" value="TreeGrafter"/>
</dbReference>
<dbReference type="GO" id="GO:0009295">
    <property type="term" value="C:nucleoid"/>
    <property type="evidence" value="ECO:0007669"/>
    <property type="project" value="UniProtKB-SubCell"/>
</dbReference>
<keyword evidence="10" id="KW-1185">Reference proteome</keyword>
<evidence type="ECO:0000256" key="3">
    <source>
        <dbReference type="ARBA" id="ARBA00022490"/>
    </source>
</evidence>
<dbReference type="Gene3D" id="4.10.430.10">
    <property type="entry name" value="Histone-like protein H-NS, C-terminal domain"/>
    <property type="match status" value="1"/>
</dbReference>
<sequence>MADLKREEEIEIVVKNLSGLTALRRFANTQSFDWLEDVSNKLLTIISEKREEEELRRLELSEQEEKRLKALKYLEELGLDPETINVSVFDTEPKRKKKRKASTAPAKYRFTDPDTGKADTWTGIGRPKKGLQKLLEKGHELDEFLIQPELRNEENSPL</sequence>
<dbReference type="PANTHER" id="PTHR38097:SF2">
    <property type="entry name" value="DNA-BINDING PROTEIN STPA"/>
    <property type="match status" value="1"/>
</dbReference>
<keyword evidence="4 8" id="KW-0238">DNA-binding</keyword>
<dbReference type="Gene3D" id="1.10.287.1050">
    <property type="entry name" value="H-NS histone-like proteins"/>
    <property type="match status" value="1"/>
</dbReference>
<protein>
    <submittedName>
        <fullName evidence="7 8">DNA-binding protein H-NS</fullName>
    </submittedName>
</protein>
<dbReference type="STRING" id="351675.SAMN05421680_13311"/>
<dbReference type="GO" id="GO:0030527">
    <property type="term" value="F:structural constituent of chromatin"/>
    <property type="evidence" value="ECO:0007669"/>
    <property type="project" value="InterPro"/>
</dbReference>
<evidence type="ECO:0000313" key="10">
    <source>
        <dbReference type="Proteomes" id="UP000224607"/>
    </source>
</evidence>
<dbReference type="InterPro" id="IPR001801">
    <property type="entry name" value="Histone_HNS"/>
</dbReference>
<dbReference type="RefSeq" id="WP_072503063.1">
    <property type="nucleotide sequence ID" value="NZ_CAWNQB010000020.1"/>
</dbReference>
<dbReference type="SMART" id="SM00528">
    <property type="entry name" value="HNS"/>
    <property type="match status" value="1"/>
</dbReference>
<dbReference type="AlphaFoldDB" id="A0A1I3XAI3"/>
<evidence type="ECO:0000313" key="9">
    <source>
        <dbReference type="Proteomes" id="UP000198919"/>
    </source>
</evidence>
<dbReference type="GO" id="GO:0003680">
    <property type="term" value="F:minor groove of adenine-thymine-rich DNA binding"/>
    <property type="evidence" value="ECO:0007669"/>
    <property type="project" value="TreeGrafter"/>
</dbReference>
<dbReference type="GO" id="GO:0046983">
    <property type="term" value="F:protein dimerization activity"/>
    <property type="evidence" value="ECO:0007669"/>
    <property type="project" value="InterPro"/>
</dbReference>
<evidence type="ECO:0000256" key="5">
    <source>
        <dbReference type="SAM" id="MobiDB-lite"/>
    </source>
</evidence>
<dbReference type="InterPro" id="IPR037150">
    <property type="entry name" value="H-NS_C_dom_sf"/>
</dbReference>
<evidence type="ECO:0000256" key="1">
    <source>
        <dbReference type="ARBA" id="ARBA00004453"/>
    </source>
</evidence>